<accession>A0A6C0KKY1</accession>
<organism evidence="1">
    <name type="scientific">viral metagenome</name>
    <dbReference type="NCBI Taxonomy" id="1070528"/>
    <lineage>
        <taxon>unclassified sequences</taxon>
        <taxon>metagenomes</taxon>
        <taxon>organismal metagenomes</taxon>
    </lineage>
</organism>
<proteinExistence type="predicted"/>
<reference evidence="1" key="1">
    <citation type="journal article" date="2020" name="Nature">
        <title>Giant virus diversity and host interactions through global metagenomics.</title>
        <authorList>
            <person name="Schulz F."/>
            <person name="Roux S."/>
            <person name="Paez-Espino D."/>
            <person name="Jungbluth S."/>
            <person name="Walsh D.A."/>
            <person name="Denef V.J."/>
            <person name="McMahon K.D."/>
            <person name="Konstantinidis K.T."/>
            <person name="Eloe-Fadrosh E.A."/>
            <person name="Kyrpides N.C."/>
            <person name="Woyke T."/>
        </authorList>
    </citation>
    <scope>NUCLEOTIDE SEQUENCE</scope>
    <source>
        <strain evidence="1">GVMAG-S-3300012000-53</strain>
    </source>
</reference>
<protein>
    <submittedName>
        <fullName evidence="1">Uncharacterized protein</fullName>
    </submittedName>
</protein>
<name>A0A6C0KKY1_9ZZZZ</name>
<dbReference type="EMBL" id="MN740894">
    <property type="protein sequence ID" value="QHU16984.1"/>
    <property type="molecule type" value="Genomic_DNA"/>
</dbReference>
<dbReference type="AlphaFoldDB" id="A0A6C0KKY1"/>
<sequence>MKNISKLLYNFIEENTKLFDLKQYNVDHSMNIELLNRYISKQSCSKKYFDLIKYIYTNASYIDCDTFIDIYTSNIIELDSMDREIIVVFPYLQFKKSNFFLTLYFLYLYNATVSKKINYVFSYDSTQPSDAIDISKLEIKLNKPPIIVICDDFLYTGSQLSVSIANLPIICTETLDIYACIVGMTQKSQQALSNENITKIQLENIKKAETNGNIQCYYNVQLPKKKIFIKKTLKTVIRDKMMEDGVYNETIEENSQIHNYINLNDMYILTVINNKLIAASEFTKLYYKLDTTMIYLFFKYPDFISTVLNMCVLNNYSNKYTIILDKLFLDDIFKKKGKIKNIEITQDLLFDKSQNLEEIKQNIQDSTDIDMIKFDWVQKCSDFNMNHARSVNIDTINYIELIHDLKPTFDSIETSLCNGSIDTFYKQPEFNEKFTELSNLIKNIITGGDFTIKRLYKKPKKYNKSKKTNKLKKYNKSKKGVKILP</sequence>
<evidence type="ECO:0000313" key="1">
    <source>
        <dbReference type="EMBL" id="QHU16984.1"/>
    </source>
</evidence>